<dbReference type="Proteomes" id="UP000054015">
    <property type="component" value="Unassembled WGS sequence"/>
</dbReference>
<evidence type="ECO:0000313" key="4">
    <source>
        <dbReference type="Proteomes" id="UP000054015"/>
    </source>
</evidence>
<name>A0A101E1F0_ARCFL</name>
<keyword evidence="1" id="KW-1133">Transmembrane helix</keyword>
<protein>
    <submittedName>
        <fullName evidence="3">Uncharacterized protein</fullName>
    </submittedName>
</protein>
<feature type="transmembrane region" description="Helical" evidence="1">
    <location>
        <begin position="31"/>
        <end position="49"/>
    </location>
</feature>
<keyword evidence="1" id="KW-0472">Membrane</keyword>
<organism evidence="3 4">
    <name type="scientific">Archaeoglobus fulgidus</name>
    <dbReference type="NCBI Taxonomy" id="2234"/>
    <lineage>
        <taxon>Archaea</taxon>
        <taxon>Methanobacteriati</taxon>
        <taxon>Methanobacteriota</taxon>
        <taxon>Archaeoglobi</taxon>
        <taxon>Archaeoglobales</taxon>
        <taxon>Archaeoglobaceae</taxon>
        <taxon>Archaeoglobus</taxon>
    </lineage>
</organism>
<dbReference type="EMBL" id="LGEX01000010">
    <property type="protein sequence ID" value="KUK07198.1"/>
    <property type="molecule type" value="Genomic_DNA"/>
</dbReference>
<reference evidence="4 5" key="2">
    <citation type="journal article" date="2015" name="MBio">
        <title>Genome-Resolved Metagenomic Analysis Reveals Roles for Candidate Phyla and Other Microbial Community Members in Biogeochemical Transformations in Oil Reservoirs.</title>
        <authorList>
            <person name="Hu P."/>
            <person name="Tom L."/>
            <person name="Singh A."/>
            <person name="Thomas B.C."/>
            <person name="Baker B.J."/>
            <person name="Piceno Y.M."/>
            <person name="Andersen G.L."/>
            <person name="Banfield J.F."/>
        </authorList>
    </citation>
    <scope>NUCLEOTIDE SEQUENCE [LARGE SCALE GENOMIC DNA]</scope>
</reference>
<dbReference type="EMBL" id="LGEQ01000001">
    <property type="protein sequence ID" value="KUJ94759.1"/>
    <property type="molecule type" value="Genomic_DNA"/>
</dbReference>
<feature type="transmembrane region" description="Helical" evidence="1">
    <location>
        <begin position="56"/>
        <end position="74"/>
    </location>
</feature>
<dbReference type="Proteomes" id="UP000054307">
    <property type="component" value="Unassembled WGS sequence"/>
</dbReference>
<dbReference type="AlphaFoldDB" id="A0A101E1F0"/>
<proteinExistence type="predicted"/>
<comment type="caution">
    <text evidence="3">The sequence shown here is derived from an EMBL/GenBank/DDBJ whole genome shotgun (WGS) entry which is preliminary data.</text>
</comment>
<keyword evidence="1" id="KW-0812">Transmembrane</keyword>
<reference evidence="3" key="1">
    <citation type="journal article" date="2015" name="MBio">
        <title>Genome-resolved metagenomic analysis reveals roles for candidate phyla and other microbial community members in biogeochemical transformations in oil reservoirs.</title>
        <authorList>
            <person name="Hu P."/>
            <person name="Tom L."/>
            <person name="Singh A."/>
            <person name="Thomas B.C."/>
            <person name="Baker B.J."/>
            <person name="Piceno Y.M."/>
            <person name="Andersen G.L."/>
            <person name="Banfield J.F."/>
        </authorList>
    </citation>
    <scope>NUCLEOTIDE SEQUENCE [LARGE SCALE GENOMIC DNA]</scope>
    <source>
        <strain evidence="3">49_2300</strain>
        <strain evidence="2">49_95</strain>
    </source>
</reference>
<gene>
    <name evidence="2" type="ORF">XD40_0080</name>
    <name evidence="3" type="ORF">XD48_0560</name>
</gene>
<accession>A0A101E1F0</accession>
<evidence type="ECO:0000313" key="3">
    <source>
        <dbReference type="EMBL" id="KUK07198.1"/>
    </source>
</evidence>
<evidence type="ECO:0000256" key="1">
    <source>
        <dbReference type="SAM" id="Phobius"/>
    </source>
</evidence>
<dbReference type="PATRIC" id="fig|2234.6.peg.1535"/>
<evidence type="ECO:0000313" key="5">
    <source>
        <dbReference type="Proteomes" id="UP000054307"/>
    </source>
</evidence>
<sequence length="100" mass="10718">MVVAFAFTAFFSLLTILEVLSALNIFGGEGTLMNAFVLGTITATFAKGVVVRRDSYLFVASLLAAAFSVLMILVYMASGSFSYGIFGLVTVPYLVKKARK</sequence>
<evidence type="ECO:0000313" key="2">
    <source>
        <dbReference type="EMBL" id="KUJ94759.1"/>
    </source>
</evidence>